<sequence>MNMKKIDYKHIAFHTIVAFYFIWFIIFVILNSMALINAFGVINTILNNILTTLILLNFFMGVALFFVFKLFQNKSVLDKIIRYSFIIASVLSIITILTLKFKT</sequence>
<feature type="transmembrane region" description="Helical" evidence="1">
    <location>
        <begin position="12"/>
        <end position="39"/>
    </location>
</feature>
<evidence type="ECO:0000313" key="3">
    <source>
        <dbReference type="Proteomes" id="UP000253951"/>
    </source>
</evidence>
<dbReference type="KEGG" id="fat:DVK85_13380"/>
<feature type="transmembrane region" description="Helical" evidence="1">
    <location>
        <begin position="80"/>
        <end position="99"/>
    </location>
</feature>
<reference evidence="2 3" key="1">
    <citation type="submission" date="2018-07" db="EMBL/GenBank/DDBJ databases">
        <title>Complete genome sequence of Flavobacterium arcticum type strain SM1502T.</title>
        <authorList>
            <person name="Li Y."/>
            <person name="Li D.-D."/>
        </authorList>
    </citation>
    <scope>NUCLEOTIDE SEQUENCE [LARGE SCALE GENOMIC DNA]</scope>
    <source>
        <strain evidence="2 3">SM1502</strain>
    </source>
</reference>
<keyword evidence="1" id="KW-1133">Transmembrane helix</keyword>
<dbReference type="Proteomes" id="UP000253951">
    <property type="component" value="Chromosome"/>
</dbReference>
<name>A0A345HF05_9FLAO</name>
<organism evidence="2 3">
    <name type="scientific">Flavobacterium arcticum</name>
    <dbReference type="NCBI Taxonomy" id="1784713"/>
    <lineage>
        <taxon>Bacteria</taxon>
        <taxon>Pseudomonadati</taxon>
        <taxon>Bacteroidota</taxon>
        <taxon>Flavobacteriia</taxon>
        <taxon>Flavobacteriales</taxon>
        <taxon>Flavobacteriaceae</taxon>
        <taxon>Flavobacterium</taxon>
    </lineage>
</organism>
<keyword evidence="1" id="KW-0472">Membrane</keyword>
<accession>A0A345HF05</accession>
<evidence type="ECO:0000256" key="1">
    <source>
        <dbReference type="SAM" id="Phobius"/>
    </source>
</evidence>
<dbReference type="AlphaFoldDB" id="A0A345HF05"/>
<protein>
    <submittedName>
        <fullName evidence="2">Uncharacterized protein</fullName>
    </submittedName>
</protein>
<keyword evidence="1" id="KW-0812">Transmembrane</keyword>
<gene>
    <name evidence="2" type="ORF">DVK85_13380</name>
</gene>
<proteinExistence type="predicted"/>
<dbReference type="EMBL" id="CP031188">
    <property type="protein sequence ID" value="AXG75165.1"/>
    <property type="molecule type" value="Genomic_DNA"/>
</dbReference>
<keyword evidence="3" id="KW-1185">Reference proteome</keyword>
<feature type="transmembrane region" description="Helical" evidence="1">
    <location>
        <begin position="45"/>
        <end position="68"/>
    </location>
</feature>
<evidence type="ECO:0000313" key="2">
    <source>
        <dbReference type="EMBL" id="AXG75165.1"/>
    </source>
</evidence>